<dbReference type="InterPro" id="IPR050644">
    <property type="entry name" value="PG_Glycine_Bridge_Synth"/>
</dbReference>
<name>A0A4R4A8W4_MARGR</name>
<dbReference type="InterPro" id="IPR016181">
    <property type="entry name" value="Acyl_CoA_acyltransferase"/>
</dbReference>
<reference evidence="2 3" key="1">
    <citation type="submission" date="2019-03" db="EMBL/GenBank/DDBJ databases">
        <title>Genomic Encyclopedia of Type Strains, Phase IV (KMG-IV): sequencing the most valuable type-strain genomes for metagenomic binning, comparative biology and taxonomic classification.</title>
        <authorList>
            <person name="Goeker M."/>
        </authorList>
    </citation>
    <scope>NUCLEOTIDE SEQUENCE [LARGE SCALE GENOMIC DNA]</scope>
    <source>
        <strain evidence="2 3">DSM 203</strain>
    </source>
</reference>
<comment type="caution">
    <text evidence="2">The sequence shown here is derived from an EMBL/GenBank/DDBJ whole genome shotgun (WGS) entry which is preliminary data.</text>
</comment>
<dbReference type="NCBIfam" id="TIGR03019">
    <property type="entry name" value="pepcterm_femAB"/>
    <property type="match status" value="1"/>
</dbReference>
<evidence type="ECO:0000313" key="2">
    <source>
        <dbReference type="EMBL" id="TCW35144.1"/>
    </source>
</evidence>
<dbReference type="Pfam" id="PF13480">
    <property type="entry name" value="Acetyltransf_6"/>
    <property type="match status" value="1"/>
</dbReference>
<organism evidence="2 3">
    <name type="scientific">Marichromatium gracile</name>
    <name type="common">Chromatium gracile</name>
    <dbReference type="NCBI Taxonomy" id="1048"/>
    <lineage>
        <taxon>Bacteria</taxon>
        <taxon>Pseudomonadati</taxon>
        <taxon>Pseudomonadota</taxon>
        <taxon>Gammaproteobacteria</taxon>
        <taxon>Chromatiales</taxon>
        <taxon>Chromatiaceae</taxon>
        <taxon>Marichromatium</taxon>
    </lineage>
</organism>
<sequence length="359" mass="40519">MMDSPSTAPADPDTSTAAIRIARLETDADLARWDAFVDRHPEATFFHRAGWKQVLEQGLGHRAPFLYAERDGELCGILPLGEIRSLLFGRALISTPFCVYGGAVADDPEVRGLLEAEACRLAETAGVGHLELREREPHHPEWPGKALYATFRRAIDPDPERNLQQIPRKQRAMVRKGIKAGLSSRFDEGVDALYRVYSESVRNLGTPVFPRRYFRVLKQVFGDDCEVLLVEHQGALVSGVMSFRFRDEVLPYYGGGTQAARALKANDFMYWEVMRRACVDGARTFDFGRSKRGTGAFDFKRNWGFEPEPLHYAYRLVRASELPDVNPLNPKYRLFIAAWKRLPLPLSQLIGPLLARNLG</sequence>
<dbReference type="AlphaFoldDB" id="A0A4R4A8W4"/>
<proteinExistence type="predicted"/>
<feature type="domain" description="BioF2-like acetyltransferase" evidence="1">
    <location>
        <begin position="168"/>
        <end position="301"/>
    </location>
</feature>
<dbReference type="EMBL" id="SMDC01000007">
    <property type="protein sequence ID" value="TCW35144.1"/>
    <property type="molecule type" value="Genomic_DNA"/>
</dbReference>
<dbReference type="RefSeq" id="WP_123142497.1">
    <property type="nucleotide sequence ID" value="NZ_NRRH01000004.1"/>
</dbReference>
<dbReference type="Gene3D" id="3.40.630.30">
    <property type="match status" value="1"/>
</dbReference>
<dbReference type="InterPro" id="IPR017469">
    <property type="entry name" value="PEP-CTERM_FemAB-rel"/>
</dbReference>
<dbReference type="PANTHER" id="PTHR36174">
    <property type="entry name" value="LIPID II:GLYCINE GLYCYLTRANSFERASE"/>
    <property type="match status" value="1"/>
</dbReference>
<dbReference type="PANTHER" id="PTHR36174:SF1">
    <property type="entry name" value="LIPID II:GLYCINE GLYCYLTRANSFERASE"/>
    <property type="match status" value="1"/>
</dbReference>
<evidence type="ECO:0000259" key="1">
    <source>
        <dbReference type="Pfam" id="PF13480"/>
    </source>
</evidence>
<dbReference type="Proteomes" id="UP000295247">
    <property type="component" value="Unassembled WGS sequence"/>
</dbReference>
<dbReference type="InterPro" id="IPR038740">
    <property type="entry name" value="BioF2-like_GNAT_dom"/>
</dbReference>
<accession>A0A4R4A8W4</accession>
<gene>
    <name evidence="2" type="ORF">EDC29_10783</name>
</gene>
<evidence type="ECO:0000313" key="3">
    <source>
        <dbReference type="Proteomes" id="UP000295247"/>
    </source>
</evidence>
<protein>
    <submittedName>
        <fullName evidence="2">FemAB-related protein (PEP-CTERM system-associated)</fullName>
    </submittedName>
</protein>
<dbReference type="SUPFAM" id="SSF55729">
    <property type="entry name" value="Acyl-CoA N-acyltransferases (Nat)"/>
    <property type="match status" value="2"/>
</dbReference>